<keyword evidence="5" id="KW-0406">Ion transport</keyword>
<protein>
    <submittedName>
        <fullName evidence="13">Ionotropic glutamate receptor, metazoa</fullName>
    </submittedName>
</protein>
<keyword evidence="4 11" id="KW-1133">Transmembrane helix</keyword>
<evidence type="ECO:0000256" key="9">
    <source>
        <dbReference type="ARBA" id="ARBA00023286"/>
    </source>
</evidence>
<feature type="transmembrane region" description="Helical" evidence="11">
    <location>
        <begin position="75"/>
        <end position="93"/>
    </location>
</feature>
<dbReference type="InterPro" id="IPR015683">
    <property type="entry name" value="Ionotropic_Glu_rcpt"/>
</dbReference>
<organism evidence="13 14">
    <name type="scientific">Artemisia annua</name>
    <name type="common">Sweet wormwood</name>
    <dbReference type="NCBI Taxonomy" id="35608"/>
    <lineage>
        <taxon>Eukaryota</taxon>
        <taxon>Viridiplantae</taxon>
        <taxon>Streptophyta</taxon>
        <taxon>Embryophyta</taxon>
        <taxon>Tracheophyta</taxon>
        <taxon>Spermatophyta</taxon>
        <taxon>Magnoliopsida</taxon>
        <taxon>eudicotyledons</taxon>
        <taxon>Gunneridae</taxon>
        <taxon>Pentapetalae</taxon>
        <taxon>asterids</taxon>
        <taxon>campanulids</taxon>
        <taxon>Asterales</taxon>
        <taxon>Asteraceae</taxon>
        <taxon>Asteroideae</taxon>
        <taxon>Anthemideae</taxon>
        <taxon>Artemisiinae</taxon>
        <taxon>Artemisia</taxon>
    </lineage>
</organism>
<evidence type="ECO:0000256" key="1">
    <source>
        <dbReference type="ARBA" id="ARBA00004141"/>
    </source>
</evidence>
<dbReference type="InterPro" id="IPR001320">
    <property type="entry name" value="Iontro_rcpt_C"/>
</dbReference>
<evidence type="ECO:0000256" key="2">
    <source>
        <dbReference type="ARBA" id="ARBA00022448"/>
    </source>
</evidence>
<evidence type="ECO:0000256" key="3">
    <source>
        <dbReference type="ARBA" id="ARBA00022692"/>
    </source>
</evidence>
<feature type="domain" description="Ionotropic glutamate receptor C-terminal" evidence="12">
    <location>
        <begin position="12"/>
        <end position="262"/>
    </location>
</feature>
<keyword evidence="9" id="KW-1071">Ligand-gated ion channel</keyword>
<evidence type="ECO:0000256" key="7">
    <source>
        <dbReference type="ARBA" id="ARBA00023170"/>
    </source>
</evidence>
<dbReference type="AlphaFoldDB" id="A0A2U1LHN3"/>
<proteinExistence type="predicted"/>
<keyword evidence="7 13" id="KW-0675">Receptor</keyword>
<dbReference type="PANTHER" id="PTHR18966">
    <property type="entry name" value="IONOTROPIC GLUTAMATE RECEPTOR"/>
    <property type="match status" value="1"/>
</dbReference>
<evidence type="ECO:0000256" key="10">
    <source>
        <dbReference type="ARBA" id="ARBA00023303"/>
    </source>
</evidence>
<comment type="subcellular location">
    <subcellularLocation>
        <location evidence="1">Membrane</location>
        <topology evidence="1">Multi-pass membrane protein</topology>
    </subcellularLocation>
</comment>
<keyword evidence="8" id="KW-0325">Glycoprotein</keyword>
<dbReference type="Gene3D" id="1.10.287.70">
    <property type="match status" value="1"/>
</dbReference>
<evidence type="ECO:0000313" key="14">
    <source>
        <dbReference type="Proteomes" id="UP000245207"/>
    </source>
</evidence>
<sequence>MLAWLFMEPFTKDMWGLIVAITIYNGFIIWLIERSNYPNDYQGSVINQIGVVIWLAFTTTFTLRGDKMHSNLSRMAVVMWMFVALIITQSYTASLTSMLTAHRLEPAITSIEMLRNTNATVGYCEGSFIDYYLKEVLGFRNIKIKSYNSTRLYAQALNSGEIAALFLEVPLDKIFLAQYCNSFIKTGETFKVGGYEFPFSTGFPRLSDANKALMKVWETGTLKKREETFLSSEKCVDERSPPDEKERLSPKSFYVVFMLTLGTSTILTFSLIDVETADTRTLDEALASSKWADLACSKGMHVNTLFKILVVAYP</sequence>
<evidence type="ECO:0000313" key="13">
    <source>
        <dbReference type="EMBL" id="PWA48509.1"/>
    </source>
</evidence>
<accession>A0A2U1LHN3</accession>
<feature type="transmembrane region" description="Helical" evidence="11">
    <location>
        <begin position="14"/>
        <end position="32"/>
    </location>
</feature>
<keyword evidence="6 11" id="KW-0472">Membrane</keyword>
<evidence type="ECO:0000256" key="6">
    <source>
        <dbReference type="ARBA" id="ARBA00023136"/>
    </source>
</evidence>
<dbReference type="GO" id="GO:0016020">
    <property type="term" value="C:membrane"/>
    <property type="evidence" value="ECO:0007669"/>
    <property type="project" value="UniProtKB-SubCell"/>
</dbReference>
<evidence type="ECO:0000256" key="4">
    <source>
        <dbReference type="ARBA" id="ARBA00022989"/>
    </source>
</evidence>
<reference evidence="13 14" key="1">
    <citation type="journal article" date="2018" name="Mol. Plant">
        <title>The genome of Artemisia annua provides insight into the evolution of Asteraceae family and artemisinin biosynthesis.</title>
        <authorList>
            <person name="Shen Q."/>
            <person name="Zhang L."/>
            <person name="Liao Z."/>
            <person name="Wang S."/>
            <person name="Yan T."/>
            <person name="Shi P."/>
            <person name="Liu M."/>
            <person name="Fu X."/>
            <person name="Pan Q."/>
            <person name="Wang Y."/>
            <person name="Lv Z."/>
            <person name="Lu X."/>
            <person name="Zhang F."/>
            <person name="Jiang W."/>
            <person name="Ma Y."/>
            <person name="Chen M."/>
            <person name="Hao X."/>
            <person name="Li L."/>
            <person name="Tang Y."/>
            <person name="Lv G."/>
            <person name="Zhou Y."/>
            <person name="Sun X."/>
            <person name="Brodelius P.E."/>
            <person name="Rose J.K.C."/>
            <person name="Tang K."/>
        </authorList>
    </citation>
    <scope>NUCLEOTIDE SEQUENCE [LARGE SCALE GENOMIC DNA]</scope>
    <source>
        <strain evidence="14">cv. Huhao1</strain>
        <tissue evidence="13">Leaf</tissue>
    </source>
</reference>
<dbReference type="GO" id="GO:0015276">
    <property type="term" value="F:ligand-gated monoatomic ion channel activity"/>
    <property type="evidence" value="ECO:0007669"/>
    <property type="project" value="InterPro"/>
</dbReference>
<dbReference type="Pfam" id="PF00060">
    <property type="entry name" value="Lig_chan"/>
    <property type="match status" value="1"/>
</dbReference>
<keyword evidence="10" id="KW-0407">Ion channel</keyword>
<dbReference type="EMBL" id="PKPP01009332">
    <property type="protein sequence ID" value="PWA48509.1"/>
    <property type="molecule type" value="Genomic_DNA"/>
</dbReference>
<keyword evidence="3 11" id="KW-0812">Transmembrane</keyword>
<evidence type="ECO:0000256" key="11">
    <source>
        <dbReference type="SAM" id="Phobius"/>
    </source>
</evidence>
<evidence type="ECO:0000256" key="8">
    <source>
        <dbReference type="ARBA" id="ARBA00023180"/>
    </source>
</evidence>
<keyword evidence="14" id="KW-1185">Reference proteome</keyword>
<gene>
    <name evidence="13" type="ORF">CTI12_AA489940</name>
</gene>
<keyword evidence="2" id="KW-0813">Transport</keyword>
<dbReference type="OrthoDB" id="5984008at2759"/>
<name>A0A2U1LHN3_ARTAN</name>
<comment type="caution">
    <text evidence="13">The sequence shown here is derived from an EMBL/GenBank/DDBJ whole genome shotgun (WGS) entry which is preliminary data.</text>
</comment>
<dbReference type="FunFam" id="1.10.287.70:FF:000172">
    <property type="entry name" value="Glutamate receptor"/>
    <property type="match status" value="1"/>
</dbReference>
<dbReference type="Proteomes" id="UP000245207">
    <property type="component" value="Unassembled WGS sequence"/>
</dbReference>
<evidence type="ECO:0000259" key="12">
    <source>
        <dbReference type="Pfam" id="PF00060"/>
    </source>
</evidence>
<feature type="transmembrane region" description="Helical" evidence="11">
    <location>
        <begin position="44"/>
        <end position="63"/>
    </location>
</feature>
<evidence type="ECO:0000256" key="5">
    <source>
        <dbReference type="ARBA" id="ARBA00023065"/>
    </source>
</evidence>
<dbReference type="SUPFAM" id="SSF53850">
    <property type="entry name" value="Periplasmic binding protein-like II"/>
    <property type="match status" value="1"/>
</dbReference>
<feature type="transmembrane region" description="Helical" evidence="11">
    <location>
        <begin position="253"/>
        <end position="272"/>
    </location>
</feature>